<evidence type="ECO:0000313" key="3">
    <source>
        <dbReference type="EMBL" id="KAE9980960.1"/>
    </source>
</evidence>
<dbReference type="GO" id="GO:0030162">
    <property type="term" value="P:regulation of proteolysis"/>
    <property type="evidence" value="ECO:0007669"/>
    <property type="project" value="TreeGrafter"/>
</dbReference>
<proteinExistence type="predicted"/>
<protein>
    <recommendedName>
        <fullName evidence="5">PEBP-like protein</fullName>
    </recommendedName>
</protein>
<evidence type="ECO:0000256" key="1">
    <source>
        <dbReference type="SAM" id="MobiDB-lite"/>
    </source>
</evidence>
<reference evidence="3 4" key="1">
    <citation type="submission" date="2019-11" db="EMBL/GenBank/DDBJ databases">
        <title>Venturia inaequalis Genome Resource.</title>
        <authorList>
            <person name="Lichtner F.J."/>
        </authorList>
    </citation>
    <scope>NUCLEOTIDE SEQUENCE [LARGE SCALE GENOMIC DNA]</scope>
    <source>
        <strain evidence="3">Bline_iso_100314</strain>
    </source>
</reference>
<dbReference type="SUPFAM" id="SSF49777">
    <property type="entry name" value="PEBP-like"/>
    <property type="match status" value="1"/>
</dbReference>
<feature type="compositionally biased region" description="Gly residues" evidence="1">
    <location>
        <begin position="283"/>
        <end position="308"/>
    </location>
</feature>
<dbReference type="PANTHER" id="PTHR11362:SF148">
    <property type="entry name" value="CARBOXYPEPTIDASE Y INHIBITOR"/>
    <property type="match status" value="1"/>
</dbReference>
<evidence type="ECO:0000256" key="2">
    <source>
        <dbReference type="SAM" id="SignalP"/>
    </source>
</evidence>
<accession>A0A8H3V2R2</accession>
<dbReference type="CDD" id="cd00866">
    <property type="entry name" value="PEBP_euk"/>
    <property type="match status" value="1"/>
</dbReference>
<feature type="chain" id="PRO_5034880907" description="PEBP-like protein" evidence="2">
    <location>
        <begin position="19"/>
        <end position="308"/>
    </location>
</feature>
<dbReference type="InterPro" id="IPR035810">
    <property type="entry name" value="PEBP_euk"/>
</dbReference>
<dbReference type="Proteomes" id="UP000433883">
    <property type="component" value="Unassembled WGS sequence"/>
</dbReference>
<dbReference type="Pfam" id="PF01161">
    <property type="entry name" value="PBP"/>
    <property type="match status" value="1"/>
</dbReference>
<organism evidence="3 4">
    <name type="scientific">Venturia inaequalis</name>
    <name type="common">Apple scab fungus</name>
    <dbReference type="NCBI Taxonomy" id="5025"/>
    <lineage>
        <taxon>Eukaryota</taxon>
        <taxon>Fungi</taxon>
        <taxon>Dikarya</taxon>
        <taxon>Ascomycota</taxon>
        <taxon>Pezizomycotina</taxon>
        <taxon>Dothideomycetes</taxon>
        <taxon>Pleosporomycetidae</taxon>
        <taxon>Venturiales</taxon>
        <taxon>Venturiaceae</taxon>
        <taxon>Venturia</taxon>
    </lineage>
</organism>
<sequence>MKTQAIGMILALAATAFAQTPSGFTPSVDTNLGVIYGNITVSPPGEQLQRSAVANPPNITASPTLFSNTSTALLIMIDLDVVRNGTRVPNLHWIAPSITAGTTNASHLTLAAADAANSVPYRQPSPPVGDYAHRYIYLLYAQPSTFPISLGNLTNNRIGFNLTNFTAQYGLTTPVAANYILVQNSSSPATTAYPSPSYAVSTTVSVATATATGSGAGASSTSAAGAVVEKGSGIAFLMAVAGMFLRFAMKFSVILGFAALAFALPDASPNAGTNPPKKDENVGYGGGGSSQNGGSYGRPGNGHGGGHG</sequence>
<dbReference type="GO" id="GO:0046578">
    <property type="term" value="P:regulation of Ras protein signal transduction"/>
    <property type="evidence" value="ECO:0007669"/>
    <property type="project" value="TreeGrafter"/>
</dbReference>
<feature type="signal peptide" evidence="2">
    <location>
        <begin position="1"/>
        <end position="18"/>
    </location>
</feature>
<dbReference type="GO" id="GO:0005543">
    <property type="term" value="F:phospholipid binding"/>
    <property type="evidence" value="ECO:0007669"/>
    <property type="project" value="TreeGrafter"/>
</dbReference>
<dbReference type="InterPro" id="IPR036610">
    <property type="entry name" value="PEBP-like_sf"/>
</dbReference>
<dbReference type="GO" id="GO:0030414">
    <property type="term" value="F:peptidase inhibitor activity"/>
    <property type="evidence" value="ECO:0007669"/>
    <property type="project" value="TreeGrafter"/>
</dbReference>
<dbReference type="Gene3D" id="3.90.280.10">
    <property type="entry name" value="PEBP-like"/>
    <property type="match status" value="1"/>
</dbReference>
<dbReference type="AlphaFoldDB" id="A0A8H3V2R2"/>
<evidence type="ECO:0008006" key="5">
    <source>
        <dbReference type="Google" id="ProtNLM"/>
    </source>
</evidence>
<evidence type="ECO:0000313" key="4">
    <source>
        <dbReference type="Proteomes" id="UP000433883"/>
    </source>
</evidence>
<gene>
    <name evidence="3" type="ORF">BLS_008021</name>
</gene>
<dbReference type="PANTHER" id="PTHR11362">
    <property type="entry name" value="PHOSPHATIDYLETHANOLAMINE-BINDING PROTEIN"/>
    <property type="match status" value="1"/>
</dbReference>
<name>A0A8H3V2R2_VENIN</name>
<dbReference type="InterPro" id="IPR008914">
    <property type="entry name" value="PEBP"/>
</dbReference>
<keyword evidence="2" id="KW-0732">Signal</keyword>
<feature type="region of interest" description="Disordered" evidence="1">
    <location>
        <begin position="271"/>
        <end position="308"/>
    </location>
</feature>
<comment type="caution">
    <text evidence="3">The sequence shown here is derived from an EMBL/GenBank/DDBJ whole genome shotgun (WGS) entry which is preliminary data.</text>
</comment>
<dbReference type="EMBL" id="WNWQ01000066">
    <property type="protein sequence ID" value="KAE9980960.1"/>
    <property type="molecule type" value="Genomic_DNA"/>
</dbReference>